<comment type="similarity">
    <text evidence="1 4">Belongs to the cyclophilin-type PPIase family.</text>
</comment>
<dbReference type="PROSITE" id="PS50072">
    <property type="entry name" value="CSA_PPIASE_2"/>
    <property type="match status" value="1"/>
</dbReference>
<dbReference type="InterPro" id="IPR002130">
    <property type="entry name" value="Cyclophilin-type_PPIase_dom"/>
</dbReference>
<dbReference type="InterPro" id="IPR044666">
    <property type="entry name" value="Cyclophilin_A-like"/>
</dbReference>
<evidence type="ECO:0000259" key="6">
    <source>
        <dbReference type="PROSITE" id="PS50072"/>
    </source>
</evidence>
<evidence type="ECO:0000256" key="4">
    <source>
        <dbReference type="RuleBase" id="RU363019"/>
    </source>
</evidence>
<dbReference type="Gene3D" id="2.40.100.10">
    <property type="entry name" value="Cyclophilin-like"/>
    <property type="match status" value="1"/>
</dbReference>
<proteinExistence type="inferred from homology"/>
<organism evidence="7 8">
    <name type="scientific">Xylanibacter ruminicola</name>
    <name type="common">Prevotella ruminicola</name>
    <dbReference type="NCBI Taxonomy" id="839"/>
    <lineage>
        <taxon>Bacteria</taxon>
        <taxon>Pseudomonadati</taxon>
        <taxon>Bacteroidota</taxon>
        <taxon>Bacteroidia</taxon>
        <taxon>Bacteroidales</taxon>
        <taxon>Prevotellaceae</taxon>
        <taxon>Xylanibacter</taxon>
    </lineage>
</organism>
<evidence type="ECO:0000313" key="7">
    <source>
        <dbReference type="EMBL" id="MBE6271788.1"/>
    </source>
</evidence>
<evidence type="ECO:0000256" key="5">
    <source>
        <dbReference type="SAM" id="MobiDB-lite"/>
    </source>
</evidence>
<comment type="function">
    <text evidence="4">PPIases accelerate the folding of proteins. It catalyzes the cis-trans isomerization of proline imidic peptide bonds in oligopeptides.</text>
</comment>
<feature type="chain" id="PRO_5039759564" description="Peptidyl-prolyl cis-trans isomerase" evidence="4">
    <location>
        <begin position="21"/>
        <end position="252"/>
    </location>
</feature>
<accession>A0A9D5S8E0</accession>
<protein>
    <recommendedName>
        <fullName evidence="4">Peptidyl-prolyl cis-trans isomerase</fullName>
        <shortName evidence="4">PPIase</shortName>
        <ecNumber evidence="4">5.2.1.8</ecNumber>
    </recommendedName>
</protein>
<dbReference type="PANTHER" id="PTHR45625">
    <property type="entry name" value="PEPTIDYL-PROLYL CIS-TRANS ISOMERASE-RELATED"/>
    <property type="match status" value="1"/>
</dbReference>
<feature type="signal peptide" evidence="4">
    <location>
        <begin position="1"/>
        <end position="20"/>
    </location>
</feature>
<dbReference type="AlphaFoldDB" id="A0A9D5S8E0"/>
<dbReference type="PRINTS" id="PR00153">
    <property type="entry name" value="CSAPPISMRASE"/>
</dbReference>
<dbReference type="Proteomes" id="UP000806522">
    <property type="component" value="Unassembled WGS sequence"/>
</dbReference>
<feature type="region of interest" description="Disordered" evidence="5">
    <location>
        <begin position="225"/>
        <end position="252"/>
    </location>
</feature>
<evidence type="ECO:0000256" key="1">
    <source>
        <dbReference type="ARBA" id="ARBA00007365"/>
    </source>
</evidence>
<dbReference type="InterPro" id="IPR029000">
    <property type="entry name" value="Cyclophilin-like_dom_sf"/>
</dbReference>
<evidence type="ECO:0000313" key="8">
    <source>
        <dbReference type="Proteomes" id="UP000806522"/>
    </source>
</evidence>
<evidence type="ECO:0000256" key="3">
    <source>
        <dbReference type="ARBA" id="ARBA00023235"/>
    </source>
</evidence>
<sequence>MKRISILACALGLAWSQLCAQTSTTEVLFETTKGNIRIALYDETPQHRDNFLKLTKMGSYDSLLFHRVIKDFMIQTGDIFSKHAKPGQLLGMGDYDYTQEAEFRLPQIFHRRGVVAAAREGDKKNPERRSGASQFYIVWGKIYDDRRLDYTQLKLDSITGGQVKLTPEMRQVYKTIGGTPHLDGQYTVFGEIVEGMDVVEAIQGVAVDKNDRPLEDIRILKATVTKDLPAPPATKPAPKQAPKRKAAPRKRR</sequence>
<reference evidence="7" key="1">
    <citation type="submission" date="2019-04" db="EMBL/GenBank/DDBJ databases">
        <title>Evolution of Biomass-Degrading Anaerobic Consortia Revealed by Metagenomics.</title>
        <authorList>
            <person name="Peng X."/>
        </authorList>
    </citation>
    <scope>NUCLEOTIDE SEQUENCE</scope>
    <source>
        <strain evidence="7">SIG140</strain>
    </source>
</reference>
<dbReference type="GO" id="GO:0003755">
    <property type="term" value="F:peptidyl-prolyl cis-trans isomerase activity"/>
    <property type="evidence" value="ECO:0007669"/>
    <property type="project" value="UniProtKB-UniRule"/>
</dbReference>
<evidence type="ECO:0000256" key="2">
    <source>
        <dbReference type="ARBA" id="ARBA00023110"/>
    </source>
</evidence>
<keyword evidence="4" id="KW-0732">Signal</keyword>
<dbReference type="SUPFAM" id="SSF50891">
    <property type="entry name" value="Cyclophilin-like"/>
    <property type="match status" value="1"/>
</dbReference>
<comment type="catalytic activity">
    <reaction evidence="4">
        <text>[protein]-peptidylproline (omega=180) = [protein]-peptidylproline (omega=0)</text>
        <dbReference type="Rhea" id="RHEA:16237"/>
        <dbReference type="Rhea" id="RHEA-COMP:10747"/>
        <dbReference type="Rhea" id="RHEA-COMP:10748"/>
        <dbReference type="ChEBI" id="CHEBI:83833"/>
        <dbReference type="ChEBI" id="CHEBI:83834"/>
        <dbReference type="EC" id="5.2.1.8"/>
    </reaction>
</comment>
<feature type="compositionally biased region" description="Basic residues" evidence="5">
    <location>
        <begin position="241"/>
        <end position="252"/>
    </location>
</feature>
<name>A0A9D5S8E0_XYLRU</name>
<dbReference type="PROSITE" id="PS00170">
    <property type="entry name" value="CSA_PPIASE_1"/>
    <property type="match status" value="1"/>
</dbReference>
<dbReference type="InterPro" id="IPR020892">
    <property type="entry name" value="Cyclophilin-type_PPIase_CS"/>
</dbReference>
<feature type="domain" description="PPIase cyclophilin-type" evidence="6">
    <location>
        <begin position="34"/>
        <end position="224"/>
    </location>
</feature>
<dbReference type="EMBL" id="SUYC01000017">
    <property type="protein sequence ID" value="MBE6271788.1"/>
    <property type="molecule type" value="Genomic_DNA"/>
</dbReference>
<keyword evidence="3 4" id="KW-0413">Isomerase</keyword>
<dbReference type="EC" id="5.2.1.8" evidence="4"/>
<comment type="caution">
    <text evidence="7">The sequence shown here is derived from an EMBL/GenBank/DDBJ whole genome shotgun (WGS) entry which is preliminary data.</text>
</comment>
<dbReference type="CDD" id="cd00317">
    <property type="entry name" value="cyclophilin"/>
    <property type="match status" value="1"/>
</dbReference>
<keyword evidence="2 4" id="KW-0697">Rotamase</keyword>
<dbReference type="Pfam" id="PF00160">
    <property type="entry name" value="Pro_isomerase"/>
    <property type="match status" value="1"/>
</dbReference>
<dbReference type="PANTHER" id="PTHR45625:SF4">
    <property type="entry name" value="PEPTIDYLPROLYL ISOMERASE DOMAIN AND WD REPEAT-CONTAINING PROTEIN 1"/>
    <property type="match status" value="1"/>
</dbReference>
<gene>
    <name evidence="7" type="ORF">E7101_12720</name>
</gene>
<dbReference type="GO" id="GO:0006457">
    <property type="term" value="P:protein folding"/>
    <property type="evidence" value="ECO:0007669"/>
    <property type="project" value="InterPro"/>
</dbReference>